<evidence type="ECO:0000313" key="2">
    <source>
        <dbReference type="EMBL" id="KAK3304668.1"/>
    </source>
</evidence>
<dbReference type="AlphaFoldDB" id="A0AAJ0M0S4"/>
<feature type="region of interest" description="Disordered" evidence="1">
    <location>
        <begin position="240"/>
        <end position="260"/>
    </location>
</feature>
<name>A0AAJ0M0S4_9PEZI</name>
<sequence length="512" mass="57612">MLRIVTENCGHQGVAPYFYRPFIPMISDTLPMHENGNYGSQQRKEHFASSAAPDLHYQLPQEDLEGEFFSWESPDMPIREKVYKPESEPATPISDPFPLLSRNPPPKRSLLQAPQINRPPRRHAPERTPLFIGFTRNWPQLLQCVVSYIAAGWPPEDIHVVENTGVMFANRDGRLTLQNPFYLNHTQLAMLGVGVIITPTLLTFAQLQNFYLATALSLDLPYFFWSHQDVMVFSNETATATSPSTSSATSSNRSSSSGSSSSLYANALRALRYLLSPASPRWAHHFFAYDHLTLVNRDAVLAAGAWDTQIAYYASDCDMYVRLMRAGYWQGESDVGIILDVASVMADVGALLRIPGIVARLAGDDIDDGGGDNDGDGGDYDDLFLLRGGGGEEKKKKMMMIKMINERGESWERLLELGYRMERMKYYSGNGDRNTWQARQRGGQGEPFYRDPDGFEQGVRMWIDTGRSVFAEKWGHRGCDIARAGVRPEDAWQLERDWDIETEGMGHQGGSW</sequence>
<reference evidence="2" key="2">
    <citation type="submission" date="2023-06" db="EMBL/GenBank/DDBJ databases">
        <authorList>
            <consortium name="Lawrence Berkeley National Laboratory"/>
            <person name="Mondo S.J."/>
            <person name="Hensen N."/>
            <person name="Bonometti L."/>
            <person name="Westerberg I."/>
            <person name="Brannstrom I.O."/>
            <person name="Guillou S."/>
            <person name="Cros-Aarteil S."/>
            <person name="Calhoun S."/>
            <person name="Haridas S."/>
            <person name="Kuo A."/>
            <person name="Pangilinan J."/>
            <person name="Riley R."/>
            <person name="Labutti K."/>
            <person name="Andreopoulos B."/>
            <person name="Lipzen A."/>
            <person name="Chen C."/>
            <person name="Yanf M."/>
            <person name="Daum C."/>
            <person name="Ng V."/>
            <person name="Clum A."/>
            <person name="Steindorff A."/>
            <person name="Ohm R."/>
            <person name="Martin F."/>
            <person name="Silar P."/>
            <person name="Natvig D."/>
            <person name="Lalanne C."/>
            <person name="Gautier V."/>
            <person name="Ament-Velasquez S.L."/>
            <person name="Kruys A."/>
            <person name="Hutchinson M.I."/>
            <person name="Powell A.J."/>
            <person name="Barry K."/>
            <person name="Miller A.N."/>
            <person name="Grigoriev I.V."/>
            <person name="Debuchy R."/>
            <person name="Gladieux P."/>
            <person name="Thoren M.H."/>
            <person name="Johannesson H."/>
        </authorList>
    </citation>
    <scope>NUCLEOTIDE SEQUENCE</scope>
    <source>
        <strain evidence="2">CBS 333.67</strain>
    </source>
</reference>
<accession>A0AAJ0M0S4</accession>
<evidence type="ECO:0000256" key="1">
    <source>
        <dbReference type="SAM" id="MobiDB-lite"/>
    </source>
</evidence>
<keyword evidence="3" id="KW-1185">Reference proteome</keyword>
<dbReference type="EMBL" id="JAUDZG010000005">
    <property type="protein sequence ID" value="KAK3304668.1"/>
    <property type="molecule type" value="Genomic_DNA"/>
</dbReference>
<dbReference type="Proteomes" id="UP001273166">
    <property type="component" value="Unassembled WGS sequence"/>
</dbReference>
<comment type="caution">
    <text evidence="2">The sequence shown here is derived from an EMBL/GenBank/DDBJ whole genome shotgun (WGS) entry which is preliminary data.</text>
</comment>
<gene>
    <name evidence="2" type="ORF">B0T15DRAFT_558611</name>
</gene>
<organism evidence="2 3">
    <name type="scientific">Chaetomium strumarium</name>
    <dbReference type="NCBI Taxonomy" id="1170767"/>
    <lineage>
        <taxon>Eukaryota</taxon>
        <taxon>Fungi</taxon>
        <taxon>Dikarya</taxon>
        <taxon>Ascomycota</taxon>
        <taxon>Pezizomycotina</taxon>
        <taxon>Sordariomycetes</taxon>
        <taxon>Sordariomycetidae</taxon>
        <taxon>Sordariales</taxon>
        <taxon>Chaetomiaceae</taxon>
        <taxon>Chaetomium</taxon>
    </lineage>
</organism>
<proteinExistence type="predicted"/>
<evidence type="ECO:0000313" key="3">
    <source>
        <dbReference type="Proteomes" id="UP001273166"/>
    </source>
</evidence>
<protein>
    <submittedName>
        <fullName evidence="2">Uncharacterized protein</fullName>
    </submittedName>
</protein>
<reference evidence="2" key="1">
    <citation type="journal article" date="2023" name="Mol. Phylogenet. Evol.">
        <title>Genome-scale phylogeny and comparative genomics of the fungal order Sordariales.</title>
        <authorList>
            <person name="Hensen N."/>
            <person name="Bonometti L."/>
            <person name="Westerberg I."/>
            <person name="Brannstrom I.O."/>
            <person name="Guillou S."/>
            <person name="Cros-Aarteil S."/>
            <person name="Calhoun S."/>
            <person name="Haridas S."/>
            <person name="Kuo A."/>
            <person name="Mondo S."/>
            <person name="Pangilinan J."/>
            <person name="Riley R."/>
            <person name="LaButti K."/>
            <person name="Andreopoulos B."/>
            <person name="Lipzen A."/>
            <person name="Chen C."/>
            <person name="Yan M."/>
            <person name="Daum C."/>
            <person name="Ng V."/>
            <person name="Clum A."/>
            <person name="Steindorff A."/>
            <person name="Ohm R.A."/>
            <person name="Martin F."/>
            <person name="Silar P."/>
            <person name="Natvig D.O."/>
            <person name="Lalanne C."/>
            <person name="Gautier V."/>
            <person name="Ament-Velasquez S.L."/>
            <person name="Kruys A."/>
            <person name="Hutchinson M.I."/>
            <person name="Powell A.J."/>
            <person name="Barry K."/>
            <person name="Miller A.N."/>
            <person name="Grigoriev I.V."/>
            <person name="Debuchy R."/>
            <person name="Gladieux P."/>
            <person name="Hiltunen Thoren M."/>
            <person name="Johannesson H."/>
        </authorList>
    </citation>
    <scope>NUCLEOTIDE SEQUENCE</scope>
    <source>
        <strain evidence="2">CBS 333.67</strain>
    </source>
</reference>
<dbReference type="RefSeq" id="XP_062720448.1">
    <property type="nucleotide sequence ID" value="XM_062870475.1"/>
</dbReference>
<dbReference type="GeneID" id="87889304"/>